<evidence type="ECO:0000313" key="9">
    <source>
        <dbReference type="Proteomes" id="UP000176228"/>
    </source>
</evidence>
<keyword evidence="3" id="KW-0560">Oxidoreductase</keyword>
<accession>A0A1F6BC77</accession>
<dbReference type="SUPFAM" id="SSF52833">
    <property type="entry name" value="Thioredoxin-like"/>
    <property type="match status" value="1"/>
</dbReference>
<dbReference type="InterPro" id="IPR012336">
    <property type="entry name" value="Thioredoxin-like_fold"/>
</dbReference>
<sequence length="282" mass="30689">MPLKTQVKNTPAVRNINNPMTMILVGLLVISSFVIGSLYQKVKYLEKGSTPVDSANKQQAAQTADDQAQPAEEKVEMEKIKETFDKSLVKFGKADSKLILIEVADPSCPYCHVAAGKNSELNSQIGDRFKLISEGGTYVAPVIEMKKLVDQGKAAFAWLYTNGHGNGEMGTKALYCANEKGKFWQVHDLLMTNKGYNLLNETVKNDKSQAQALADFLSPAFKAGDMKNCLESGKYDDRLQTDSGLASSIGVQGTPGFFVNTSKFAGAYNFTDMKSAVDTALN</sequence>
<dbReference type="GO" id="GO:0016491">
    <property type="term" value="F:oxidoreductase activity"/>
    <property type="evidence" value="ECO:0007669"/>
    <property type="project" value="UniProtKB-KW"/>
</dbReference>
<protein>
    <recommendedName>
        <fullName evidence="7">Thioredoxin-like fold domain-containing protein</fullName>
    </recommendedName>
</protein>
<evidence type="ECO:0000313" key="8">
    <source>
        <dbReference type="EMBL" id="OGG34546.1"/>
    </source>
</evidence>
<evidence type="ECO:0000256" key="4">
    <source>
        <dbReference type="ARBA" id="ARBA00023157"/>
    </source>
</evidence>
<evidence type="ECO:0000256" key="2">
    <source>
        <dbReference type="ARBA" id="ARBA00022729"/>
    </source>
</evidence>
<keyword evidence="4" id="KW-1015">Disulfide bond</keyword>
<name>A0A1F6BC77_9BACT</name>
<feature type="domain" description="Thioredoxin-like fold" evidence="7">
    <location>
        <begin position="146"/>
        <end position="278"/>
    </location>
</feature>
<dbReference type="InterPro" id="IPR036249">
    <property type="entry name" value="Thioredoxin-like_sf"/>
</dbReference>
<evidence type="ECO:0000256" key="6">
    <source>
        <dbReference type="SAM" id="Phobius"/>
    </source>
</evidence>
<dbReference type="STRING" id="1798391.A2968_07460"/>
<dbReference type="Gene3D" id="3.40.30.10">
    <property type="entry name" value="Glutaredoxin"/>
    <property type="match status" value="1"/>
</dbReference>
<evidence type="ECO:0000256" key="3">
    <source>
        <dbReference type="ARBA" id="ARBA00023002"/>
    </source>
</evidence>
<dbReference type="Proteomes" id="UP000176228">
    <property type="component" value="Unassembled WGS sequence"/>
</dbReference>
<keyword evidence="6" id="KW-0812">Transmembrane</keyword>
<dbReference type="EMBL" id="MFJU01000034">
    <property type="protein sequence ID" value="OGG34546.1"/>
    <property type="molecule type" value="Genomic_DNA"/>
</dbReference>
<keyword evidence="6" id="KW-0472">Membrane</keyword>
<organism evidence="8 9">
    <name type="scientific">Candidatus Gottesmanbacteria bacterium RIFCSPLOWO2_01_FULL_42_22</name>
    <dbReference type="NCBI Taxonomy" id="1798391"/>
    <lineage>
        <taxon>Bacteria</taxon>
        <taxon>Candidatus Gottesmaniibacteriota</taxon>
    </lineage>
</organism>
<evidence type="ECO:0000256" key="5">
    <source>
        <dbReference type="ARBA" id="ARBA00023284"/>
    </source>
</evidence>
<keyword evidence="6" id="KW-1133">Transmembrane helix</keyword>
<evidence type="ECO:0000259" key="7">
    <source>
        <dbReference type="Pfam" id="PF13462"/>
    </source>
</evidence>
<dbReference type="Pfam" id="PF13462">
    <property type="entry name" value="Thioredoxin_4"/>
    <property type="match status" value="1"/>
</dbReference>
<comment type="similarity">
    <text evidence="1">Belongs to the thioredoxin family. DsbA subfamily.</text>
</comment>
<dbReference type="PANTHER" id="PTHR13887">
    <property type="entry name" value="GLUTATHIONE S-TRANSFERASE KAPPA"/>
    <property type="match status" value="1"/>
</dbReference>
<feature type="transmembrane region" description="Helical" evidence="6">
    <location>
        <begin position="20"/>
        <end position="39"/>
    </location>
</feature>
<evidence type="ECO:0000256" key="1">
    <source>
        <dbReference type="ARBA" id="ARBA00005791"/>
    </source>
</evidence>
<proteinExistence type="inferred from homology"/>
<gene>
    <name evidence="8" type="ORF">A2968_07460</name>
</gene>
<reference evidence="8 9" key="1">
    <citation type="journal article" date="2016" name="Nat. Commun.">
        <title>Thousands of microbial genomes shed light on interconnected biogeochemical processes in an aquifer system.</title>
        <authorList>
            <person name="Anantharaman K."/>
            <person name="Brown C.T."/>
            <person name="Hug L.A."/>
            <person name="Sharon I."/>
            <person name="Castelle C.J."/>
            <person name="Probst A.J."/>
            <person name="Thomas B.C."/>
            <person name="Singh A."/>
            <person name="Wilkins M.J."/>
            <person name="Karaoz U."/>
            <person name="Brodie E.L."/>
            <person name="Williams K.H."/>
            <person name="Hubbard S.S."/>
            <person name="Banfield J.F."/>
        </authorList>
    </citation>
    <scope>NUCLEOTIDE SEQUENCE [LARGE SCALE GENOMIC DNA]</scope>
</reference>
<keyword evidence="5" id="KW-0676">Redox-active center</keyword>
<keyword evidence="2" id="KW-0732">Signal</keyword>
<comment type="caution">
    <text evidence="8">The sequence shown here is derived from an EMBL/GenBank/DDBJ whole genome shotgun (WGS) entry which is preliminary data.</text>
</comment>
<dbReference type="AlphaFoldDB" id="A0A1F6BC77"/>
<dbReference type="PANTHER" id="PTHR13887:SF14">
    <property type="entry name" value="DISULFIDE BOND FORMATION PROTEIN D"/>
    <property type="match status" value="1"/>
</dbReference>